<organism evidence="4 5">
    <name type="scientific">Chlorella ohadii</name>
    <dbReference type="NCBI Taxonomy" id="2649997"/>
    <lineage>
        <taxon>Eukaryota</taxon>
        <taxon>Viridiplantae</taxon>
        <taxon>Chlorophyta</taxon>
        <taxon>core chlorophytes</taxon>
        <taxon>Trebouxiophyceae</taxon>
        <taxon>Chlorellales</taxon>
        <taxon>Chlorellaceae</taxon>
        <taxon>Chlorella clade</taxon>
        <taxon>Chlorella</taxon>
    </lineage>
</organism>
<feature type="region of interest" description="Disordered" evidence="2">
    <location>
        <begin position="68"/>
        <end position="109"/>
    </location>
</feature>
<dbReference type="Proteomes" id="UP001205105">
    <property type="component" value="Unassembled WGS sequence"/>
</dbReference>
<dbReference type="EMBL" id="JADXDR010000030">
    <property type="protein sequence ID" value="KAI7844444.1"/>
    <property type="molecule type" value="Genomic_DNA"/>
</dbReference>
<proteinExistence type="predicted"/>
<reference evidence="4" key="1">
    <citation type="submission" date="2020-11" db="EMBL/GenBank/DDBJ databases">
        <title>Chlorella ohadii genome sequencing and assembly.</title>
        <authorList>
            <person name="Murik O."/>
            <person name="Treves H."/>
            <person name="Kedem I."/>
            <person name="Shotland Y."/>
            <person name="Kaplan A."/>
        </authorList>
    </citation>
    <scope>NUCLEOTIDE SEQUENCE</scope>
    <source>
        <strain evidence="4">1</strain>
    </source>
</reference>
<evidence type="ECO:0000256" key="1">
    <source>
        <dbReference type="SAM" id="Coils"/>
    </source>
</evidence>
<evidence type="ECO:0000313" key="4">
    <source>
        <dbReference type="EMBL" id="KAI7844444.1"/>
    </source>
</evidence>
<dbReference type="PROSITE" id="PS50105">
    <property type="entry name" value="SAM_DOMAIN"/>
    <property type="match status" value="1"/>
</dbReference>
<protein>
    <recommendedName>
        <fullName evidence="3">SAM domain-containing protein</fullName>
    </recommendedName>
</protein>
<dbReference type="Gene3D" id="1.10.150.50">
    <property type="entry name" value="Transcription Factor, Ets-1"/>
    <property type="match status" value="1"/>
</dbReference>
<dbReference type="PANTHER" id="PTHR21974:SF2">
    <property type="entry name" value="RE15880P"/>
    <property type="match status" value="1"/>
</dbReference>
<dbReference type="InterPro" id="IPR001660">
    <property type="entry name" value="SAM"/>
</dbReference>
<keyword evidence="1" id="KW-0175">Coiled coil</keyword>
<evidence type="ECO:0000313" key="5">
    <source>
        <dbReference type="Proteomes" id="UP001205105"/>
    </source>
</evidence>
<accession>A0AAD5H4Z8</accession>
<feature type="coiled-coil region" evidence="1">
    <location>
        <begin position="188"/>
        <end position="250"/>
    </location>
</feature>
<feature type="domain" description="SAM" evidence="3">
    <location>
        <begin position="17"/>
        <end position="70"/>
    </location>
</feature>
<dbReference type="InterPro" id="IPR013761">
    <property type="entry name" value="SAM/pointed_sf"/>
</dbReference>
<dbReference type="Pfam" id="PF07647">
    <property type="entry name" value="SAM_2"/>
    <property type="match status" value="1"/>
</dbReference>
<dbReference type="PANTHER" id="PTHR21974">
    <property type="entry name" value="RE15880P"/>
    <property type="match status" value="1"/>
</dbReference>
<evidence type="ECO:0000259" key="3">
    <source>
        <dbReference type="PROSITE" id="PS50105"/>
    </source>
</evidence>
<sequence>MGEQLGEEPAEAPLNCWSIEQVASWLARLGLPTEVQENFKRNAVDGGELIGLSDQDLARKIRHQLTELGVPPPTASSAPSTASDAPSAPPAPANQSSAATGEPDPRSAFQPEDLQRYQQLKAKNAELHGLQPSAKASQAAAHLESVQRALAGAQQQLPPLQQALEKEHKRIAKYSGEKMSFTKVFTTKKHQEAKLAEAQANAESLSKQLAAAESAVAQRQAELKEARSQLQAWQDKVSELSATQRQLEQHVAAMFAAPAWRASPRQCELADRLKVLEGQAAEAARGAGTYGRGAQLLGESNQLLAEAVQGLQQTQMMTMMDMGMGFGHPGFGPGFRDGGLMFDFFEMQIIQSSNDAIAVAAGKAMEASSLLPGLPQIDTQVLEAAKMGIFQNILFGGLGSDMIEMMMIQKSMRNVQVMVQQVGEARTWAQSNLAVYQHKNSEAQAAVAAKRGELESFRTAALRAALA</sequence>
<dbReference type="Gene3D" id="1.10.287.1490">
    <property type="match status" value="1"/>
</dbReference>
<gene>
    <name evidence="4" type="ORF">COHA_001991</name>
</gene>
<keyword evidence="5" id="KW-1185">Reference proteome</keyword>
<dbReference type="SUPFAM" id="SSF47769">
    <property type="entry name" value="SAM/Pointed domain"/>
    <property type="match status" value="1"/>
</dbReference>
<comment type="caution">
    <text evidence="4">The sequence shown here is derived from an EMBL/GenBank/DDBJ whole genome shotgun (WGS) entry which is preliminary data.</text>
</comment>
<dbReference type="AlphaFoldDB" id="A0AAD5H4Z8"/>
<feature type="compositionally biased region" description="Low complexity" evidence="2">
    <location>
        <begin position="75"/>
        <end position="86"/>
    </location>
</feature>
<name>A0AAD5H4Z8_9CHLO</name>
<evidence type="ECO:0000256" key="2">
    <source>
        <dbReference type="SAM" id="MobiDB-lite"/>
    </source>
</evidence>